<proteinExistence type="predicted"/>
<dbReference type="Proteomes" id="UP001172159">
    <property type="component" value="Unassembled WGS sequence"/>
</dbReference>
<evidence type="ECO:0000313" key="2">
    <source>
        <dbReference type="EMBL" id="KAK0736349.1"/>
    </source>
</evidence>
<dbReference type="EMBL" id="JAUKTV010000006">
    <property type="protein sequence ID" value="KAK0736349.1"/>
    <property type="molecule type" value="Genomic_DNA"/>
</dbReference>
<name>A0AA40BLC5_9PEZI</name>
<evidence type="ECO:0000313" key="3">
    <source>
        <dbReference type="Proteomes" id="UP001172159"/>
    </source>
</evidence>
<accession>A0AA40BLC5</accession>
<evidence type="ECO:0000256" key="1">
    <source>
        <dbReference type="SAM" id="MobiDB-lite"/>
    </source>
</evidence>
<comment type="caution">
    <text evidence="2">The sequence shown here is derived from an EMBL/GenBank/DDBJ whole genome shotgun (WGS) entry which is preliminary data.</text>
</comment>
<keyword evidence="3" id="KW-1185">Reference proteome</keyword>
<gene>
    <name evidence="2" type="ORF">B0T21DRAFT_366758</name>
</gene>
<organism evidence="2 3">
    <name type="scientific">Apiosordaria backusii</name>
    <dbReference type="NCBI Taxonomy" id="314023"/>
    <lineage>
        <taxon>Eukaryota</taxon>
        <taxon>Fungi</taxon>
        <taxon>Dikarya</taxon>
        <taxon>Ascomycota</taxon>
        <taxon>Pezizomycotina</taxon>
        <taxon>Sordariomycetes</taxon>
        <taxon>Sordariomycetidae</taxon>
        <taxon>Sordariales</taxon>
        <taxon>Lasiosphaeriaceae</taxon>
        <taxon>Apiosordaria</taxon>
    </lineage>
</organism>
<sequence>MKPATATNVKKTAYPSALSISELISAYPRERLFVHPLLWTRRHLGLLGCEFSDDGILSPPPSPTTVLPSPTHNQSGIGNDNKATWVERHFAEQYSDTNKARCLATSERLHDKCWSLTQLLKEFECYRDQVRFRFACRVVANLPCKYLALSSQSPSPRRGLAQLGYLHLAELARHRRIKLSRRSNNLGPPNPQDLHYIQKQLRLLTPNNRYEDPYLVALLIALAQKQAQGQRLGDRDRDNINDDDARHKLFGGATNVSSQMLLVTSPGDTTWLHIYTSNISPEFLDKLDRPSRPSRPPPADTDTQSRLGMVISHRRLAFEPYGTLSQRLTAVVQQTIGKDGYVNG</sequence>
<protein>
    <submittedName>
        <fullName evidence="2">Uncharacterized protein</fullName>
    </submittedName>
</protein>
<feature type="region of interest" description="Disordered" evidence="1">
    <location>
        <begin position="285"/>
        <end position="306"/>
    </location>
</feature>
<reference evidence="2" key="1">
    <citation type="submission" date="2023-06" db="EMBL/GenBank/DDBJ databases">
        <title>Genome-scale phylogeny and comparative genomics of the fungal order Sordariales.</title>
        <authorList>
            <consortium name="Lawrence Berkeley National Laboratory"/>
            <person name="Hensen N."/>
            <person name="Bonometti L."/>
            <person name="Westerberg I."/>
            <person name="Brannstrom I.O."/>
            <person name="Guillou S."/>
            <person name="Cros-Aarteil S."/>
            <person name="Calhoun S."/>
            <person name="Haridas S."/>
            <person name="Kuo A."/>
            <person name="Mondo S."/>
            <person name="Pangilinan J."/>
            <person name="Riley R."/>
            <person name="Labutti K."/>
            <person name="Andreopoulos B."/>
            <person name="Lipzen A."/>
            <person name="Chen C."/>
            <person name="Yanf M."/>
            <person name="Daum C."/>
            <person name="Ng V."/>
            <person name="Clum A."/>
            <person name="Steindorff A."/>
            <person name="Ohm R."/>
            <person name="Martin F."/>
            <person name="Silar P."/>
            <person name="Natvig D."/>
            <person name="Lalanne C."/>
            <person name="Gautier V."/>
            <person name="Ament-Velasquez S.L."/>
            <person name="Kruys A."/>
            <person name="Hutchinson M.I."/>
            <person name="Powell A.J."/>
            <person name="Barry K."/>
            <person name="Miller A.N."/>
            <person name="Grigoriev I.V."/>
            <person name="Debuchy R."/>
            <person name="Gladieux P."/>
            <person name="Thoren M.H."/>
            <person name="Johannesson H."/>
        </authorList>
    </citation>
    <scope>NUCLEOTIDE SEQUENCE</scope>
    <source>
        <strain evidence="2">CBS 540.89</strain>
    </source>
</reference>
<dbReference type="AlphaFoldDB" id="A0AA40BLC5"/>